<accession>A0A7R8CI94</accession>
<dbReference type="Gene3D" id="2.40.70.10">
    <property type="entry name" value="Acid Proteases"/>
    <property type="match status" value="3"/>
</dbReference>
<evidence type="ECO:0000313" key="6">
    <source>
        <dbReference type="Proteomes" id="UP000675881"/>
    </source>
</evidence>
<evidence type="ECO:0000313" key="5">
    <source>
        <dbReference type="EMBL" id="CAF2776081.1"/>
    </source>
</evidence>
<feature type="compositionally biased region" description="Basic and acidic residues" evidence="4">
    <location>
        <begin position="372"/>
        <end position="381"/>
    </location>
</feature>
<sequence>MTISISGSLLFLFYFFFYRTEIVDENKIFSKLTPQNEVRFVGIAFPFWTIRWIVGSSIQLIRKRWNTVGAHPEPLSNYLDAQYYGPITIGSPPQSFKVIFDTGSSNLWIPKFAIQYEAMSEPGMAFVAAKFDGILGMGYSNIAVDGVVPPFYNMFKQGLIQEPIFSFYLNRNPDAKVGGEIIFGGSDPDHYKGNITYIPVTKKGYWQFKMDKMEVNSKSFCQNGCQAIADTGTSLIAGPSIEVNALNQLLGGTPIINGEYMFNCEDIPNLPPITFTIGGEEFVLSGEDYVMQITQFGKTVCLSGFMGLDVPEPMGPIWILGDVFIGRYYTVFDMGKDRSRETEREIVYRRRSPRDRRERDRSRDRRRHRSRDRRDRSPISDRRKRSRSRDKQSQQLKHISSS</sequence>
<keyword evidence="3" id="KW-0064">Aspartyl protease</keyword>
<dbReference type="Gene3D" id="2.60.40.1960">
    <property type="match status" value="1"/>
</dbReference>
<evidence type="ECO:0000256" key="1">
    <source>
        <dbReference type="ARBA" id="ARBA00007447"/>
    </source>
</evidence>
<dbReference type="PROSITE" id="PS00141">
    <property type="entry name" value="ASP_PROTEASE"/>
    <property type="match status" value="2"/>
</dbReference>
<proteinExistence type="inferred from homology"/>
<dbReference type="PANTHER" id="PTHR47966:SF51">
    <property type="entry name" value="BETA-SITE APP-CLEAVING ENZYME, ISOFORM A-RELATED"/>
    <property type="match status" value="1"/>
</dbReference>
<dbReference type="GO" id="GO:0005764">
    <property type="term" value="C:lysosome"/>
    <property type="evidence" value="ECO:0007669"/>
    <property type="project" value="TreeGrafter"/>
</dbReference>
<comment type="similarity">
    <text evidence="1 3">Belongs to the peptidase A1 family.</text>
</comment>
<keyword evidence="3 5" id="KW-0378">Hydrolase</keyword>
<dbReference type="SUPFAM" id="SSF50630">
    <property type="entry name" value="Acid proteases"/>
    <property type="match status" value="1"/>
</dbReference>
<dbReference type="InterPro" id="IPR033121">
    <property type="entry name" value="PEPTIDASE_A1"/>
</dbReference>
<dbReference type="EMBL" id="HG994580">
    <property type="protein sequence ID" value="CAF2776081.1"/>
    <property type="molecule type" value="Genomic_DNA"/>
</dbReference>
<feature type="compositionally biased region" description="Polar residues" evidence="4">
    <location>
        <begin position="393"/>
        <end position="402"/>
    </location>
</feature>
<dbReference type="EC" id="3.4.23.5" evidence="5"/>
<dbReference type="OrthoDB" id="771136at2759"/>
<dbReference type="PRINTS" id="PR00792">
    <property type="entry name" value="PEPSIN"/>
</dbReference>
<organism evidence="5 6">
    <name type="scientific">Lepeophtheirus salmonis</name>
    <name type="common">Salmon louse</name>
    <name type="synonym">Caligus salmonis</name>
    <dbReference type="NCBI Taxonomy" id="72036"/>
    <lineage>
        <taxon>Eukaryota</taxon>
        <taxon>Metazoa</taxon>
        <taxon>Ecdysozoa</taxon>
        <taxon>Arthropoda</taxon>
        <taxon>Crustacea</taxon>
        <taxon>Multicrustacea</taxon>
        <taxon>Hexanauplia</taxon>
        <taxon>Copepoda</taxon>
        <taxon>Siphonostomatoida</taxon>
        <taxon>Caligidae</taxon>
        <taxon>Lepeophtheirus</taxon>
    </lineage>
</organism>
<evidence type="ECO:0000256" key="4">
    <source>
        <dbReference type="SAM" id="MobiDB-lite"/>
    </source>
</evidence>
<feature type="disulfide bond" evidence="2">
    <location>
        <begin position="221"/>
        <end position="225"/>
    </location>
</feature>
<keyword evidence="3" id="KW-0645">Protease</keyword>
<keyword evidence="2" id="KW-1015">Disulfide bond</keyword>
<dbReference type="Pfam" id="PF00026">
    <property type="entry name" value="Asp"/>
    <property type="match status" value="2"/>
</dbReference>
<dbReference type="FunFam" id="2.40.70.10:FF:000044">
    <property type="entry name" value="Lysosomal aspartic protease"/>
    <property type="match status" value="1"/>
</dbReference>
<reference evidence="5" key="1">
    <citation type="submission" date="2021-02" db="EMBL/GenBank/DDBJ databases">
        <authorList>
            <person name="Bekaert M."/>
        </authorList>
    </citation>
    <scope>NUCLEOTIDE SEQUENCE</scope>
    <source>
        <strain evidence="5">IoA-00</strain>
    </source>
</reference>
<dbReference type="Proteomes" id="UP000675881">
    <property type="component" value="Chromosome 1"/>
</dbReference>
<gene>
    <name evidence="5" type="ORF">LSAA_1454</name>
</gene>
<dbReference type="InterPro" id="IPR001969">
    <property type="entry name" value="Aspartic_peptidase_AS"/>
</dbReference>
<dbReference type="GO" id="GO:0004190">
    <property type="term" value="F:aspartic-type endopeptidase activity"/>
    <property type="evidence" value="ECO:0007669"/>
    <property type="project" value="UniProtKB-KW"/>
</dbReference>
<dbReference type="GO" id="GO:0006508">
    <property type="term" value="P:proteolysis"/>
    <property type="evidence" value="ECO:0007669"/>
    <property type="project" value="UniProtKB-KW"/>
</dbReference>
<feature type="disulfide bond" evidence="2">
    <location>
        <begin position="264"/>
        <end position="301"/>
    </location>
</feature>
<evidence type="ECO:0000256" key="2">
    <source>
        <dbReference type="PIRSR" id="PIRSR601461-2"/>
    </source>
</evidence>
<protein>
    <submittedName>
        <fullName evidence="5">CTSD</fullName>
        <ecNumber evidence="5">3.4.23.5</ecNumber>
    </submittedName>
</protein>
<keyword evidence="6" id="KW-1185">Reference proteome</keyword>
<dbReference type="AlphaFoldDB" id="A0A7R8CI94"/>
<dbReference type="InterPro" id="IPR001461">
    <property type="entry name" value="Aspartic_peptidase_A1"/>
</dbReference>
<dbReference type="PANTHER" id="PTHR47966">
    <property type="entry name" value="BETA-SITE APP-CLEAVING ENZYME, ISOFORM A-RELATED"/>
    <property type="match status" value="1"/>
</dbReference>
<dbReference type="PROSITE" id="PS51767">
    <property type="entry name" value="PEPTIDASE_A1"/>
    <property type="match status" value="1"/>
</dbReference>
<name>A0A7R8CI94_LEPSM</name>
<evidence type="ECO:0000256" key="3">
    <source>
        <dbReference type="RuleBase" id="RU000454"/>
    </source>
</evidence>
<dbReference type="InterPro" id="IPR021109">
    <property type="entry name" value="Peptidase_aspartic_dom_sf"/>
</dbReference>
<feature type="region of interest" description="Disordered" evidence="4">
    <location>
        <begin position="350"/>
        <end position="402"/>
    </location>
</feature>